<dbReference type="InterPro" id="IPR025202">
    <property type="entry name" value="PLD-like_dom"/>
</dbReference>
<dbReference type="InterPro" id="IPR001650">
    <property type="entry name" value="Helicase_C-like"/>
</dbReference>
<evidence type="ECO:0000259" key="1">
    <source>
        <dbReference type="PROSITE" id="PS50035"/>
    </source>
</evidence>
<dbReference type="SMART" id="SM00490">
    <property type="entry name" value="HELICc"/>
    <property type="match status" value="1"/>
</dbReference>
<dbReference type="GO" id="GO:0003677">
    <property type="term" value="F:DNA binding"/>
    <property type="evidence" value="ECO:0000318"/>
    <property type="project" value="GO_Central"/>
</dbReference>
<dbReference type="EMBL" id="BX294153">
    <property type="protein sequence ID" value="CAD79101.1"/>
    <property type="molecule type" value="Genomic_DNA"/>
</dbReference>
<dbReference type="PANTHER" id="PTHR47962:SF7">
    <property type="entry name" value="MITOCHONDRIAL ATP-DEPENDENT HELICASE IRC3-RELATED"/>
    <property type="match status" value="1"/>
</dbReference>
<dbReference type="Pfam" id="PF04851">
    <property type="entry name" value="ResIII"/>
    <property type="match status" value="1"/>
</dbReference>
<dbReference type="GO" id="GO:0006793">
    <property type="term" value="P:phosphorus metabolic process"/>
    <property type="evidence" value="ECO:0007669"/>
    <property type="project" value="UniProtKB-ARBA"/>
</dbReference>
<dbReference type="SMART" id="SM00487">
    <property type="entry name" value="DEXDc"/>
    <property type="match status" value="1"/>
</dbReference>
<evidence type="ECO:0000259" key="3">
    <source>
        <dbReference type="PROSITE" id="PS51194"/>
    </source>
</evidence>
<dbReference type="PROSITE" id="PS51194">
    <property type="entry name" value="HELICASE_CTER"/>
    <property type="match status" value="1"/>
</dbReference>
<dbReference type="EnsemblBacteria" id="CAD79101">
    <property type="protein sequence ID" value="CAD79101"/>
    <property type="gene ID" value="RB11401"/>
</dbReference>
<dbReference type="InParanoid" id="Q7UED5"/>
<keyword evidence="4" id="KW-0067">ATP-binding</keyword>
<dbReference type="PANTHER" id="PTHR47962">
    <property type="entry name" value="ATP-DEPENDENT HELICASE LHR-RELATED-RELATED"/>
    <property type="match status" value="1"/>
</dbReference>
<dbReference type="eggNOG" id="COG1061">
    <property type="taxonomic scope" value="Bacteria"/>
</dbReference>
<dbReference type="PATRIC" id="fig|243090.15.peg.5527"/>
<reference evidence="4 5" key="1">
    <citation type="journal article" date="2003" name="Proc. Natl. Acad. Sci. U.S.A.">
        <title>Complete genome sequence of the marine planctomycete Pirellula sp. strain 1.</title>
        <authorList>
            <person name="Gloeckner F.O."/>
            <person name="Kube M."/>
            <person name="Bauer M."/>
            <person name="Teeling H."/>
            <person name="Lombardot T."/>
            <person name="Ludwig W."/>
            <person name="Gade D."/>
            <person name="Beck A."/>
            <person name="Borzym K."/>
            <person name="Heitmann K."/>
            <person name="Rabus R."/>
            <person name="Schlesner H."/>
            <person name="Amann R."/>
            <person name="Reinhardt R."/>
        </authorList>
    </citation>
    <scope>NUCLEOTIDE SEQUENCE [LARGE SCALE GENOMIC DNA]</scope>
    <source>
        <strain evidence="5">DSM 10527 / NCIMB 13988 / SH1</strain>
    </source>
</reference>
<feature type="domain" description="PLD phosphodiesterase" evidence="1">
    <location>
        <begin position="252"/>
        <end position="283"/>
    </location>
</feature>
<dbReference type="STRING" id="243090.RB11401"/>
<evidence type="ECO:0000313" key="5">
    <source>
        <dbReference type="Proteomes" id="UP000001025"/>
    </source>
</evidence>
<evidence type="ECO:0000259" key="2">
    <source>
        <dbReference type="PROSITE" id="PS51192"/>
    </source>
</evidence>
<dbReference type="CDD" id="cd18032">
    <property type="entry name" value="DEXHc_RE_I_III_res"/>
    <property type="match status" value="1"/>
</dbReference>
<dbReference type="HOGENOM" id="CLU_005588_1_1_0"/>
<dbReference type="Pfam" id="PF11907">
    <property type="entry name" value="DUF3427"/>
    <property type="match status" value="1"/>
</dbReference>
<dbReference type="CDD" id="cd09203">
    <property type="entry name" value="PLDc_N_DEXD_b1"/>
    <property type="match status" value="1"/>
</dbReference>
<dbReference type="Pfam" id="PF13091">
    <property type="entry name" value="PLDc_2"/>
    <property type="match status" value="1"/>
</dbReference>
<evidence type="ECO:0000313" key="4">
    <source>
        <dbReference type="EMBL" id="CAD79101.1"/>
    </source>
</evidence>
<dbReference type="GO" id="GO:0004386">
    <property type="term" value="F:helicase activity"/>
    <property type="evidence" value="ECO:0007669"/>
    <property type="project" value="UniProtKB-KW"/>
</dbReference>
<dbReference type="AlphaFoldDB" id="Q7UED5"/>
<dbReference type="InterPro" id="IPR021835">
    <property type="entry name" value="DUF3427"/>
</dbReference>
<keyword evidence="4" id="KW-0347">Helicase</keyword>
<sequence>MVLIVLSIRASNQRSHQVARIYVRYMRQRRSASKNLLGSRQLVEPGLYDHLLTKAIEDEIARLGDPRLAMLAPVDSEEAHSALAQFLERLIAGSLAAFRGADAADKQRQLTDRILSTVAEALHDGDAEVLSIASPLRRLLAIHRSVDGSPNERPDSPLSRCSLLTGTRLDASLGSQLRKEISTCDRVDILCSFIKWSGLRVIVDELRELVDRNDELAVRVITTSYMGATDPKAVAALSELPGTEVRVSYDTKRTRLHAKAYLFHRKTGFSSAYVGSANLSNAALSEGLEWTTKISQYELPYLWDKVTGTFETYWQDDEFQAFDIESLPRLRQAISTERKAGTDTGLAINFDLRPFPFQEEILDIIAAERNVQNKYRHLIVAATGTGKTMIAAFDYARVAREAGRKPRLLFIAHRKEILSQAMVAFRCVLRDQNFGDLLVDGSQPEQHEHLFCSIQSYNSRNLQMESAEQFEYVVVDEFHHAAAPSYQSLLEHVQPQILLGLTATPERSDQLDVLSWFGGRASAEIRLPDAISRRLLCPFQYFGISDAVDLDGLTWQRGGYRIDDLDRLYTGNDVRAKLVFEKVAETVLDSQDVRGLAFCCSVAHAEFMARFFDENGIPSIALSASSTNDERNSAQQRLRERSVNFIFVVDLYNEGIDIPEVDTVLFLRPTESLTVFLQQLGRGLRLHPEKECLTVLDFIGAQRKEFRFASRFRALSDKPTAKLDNEVENGFPHLPSGCVIRLERVAQQRVLENVRESIRLVRPRMLSSLRDLKQYLGRVPTLEDALDYFDTTLDELLKRGLWSRLLADAGLVEVAEAQDEKQLAKGLRRLSHINCPLQIQTAMKYLEQDVPPETGIAEMLHVSLWGAQHAEMSLADADKRLRDNSVVTDDLRCVLEYRLKHSPLIANRNATAFEPLAIHAAYTRDEILVALGHWNFNDRPSQREGVLHLKDRKHDVFFVTLQKTEDEYSPTTMYEDYLISHDQFHWQSQSNTSEQSPTGQRYIRHREMGYKPLLFVRETKNLPSGISAPYHFLGPCRCLSHTGSRPISIIWELEYPVPTSLHRTMARQIAV</sequence>
<keyword evidence="4" id="KW-0547">Nucleotide-binding</keyword>
<dbReference type="PROSITE" id="PS50035">
    <property type="entry name" value="PLD"/>
    <property type="match status" value="1"/>
</dbReference>
<feature type="domain" description="Helicase ATP-binding" evidence="2">
    <location>
        <begin position="368"/>
        <end position="523"/>
    </location>
</feature>
<proteinExistence type="predicted"/>
<keyword evidence="4" id="KW-0378">Hydrolase</keyword>
<organism evidence="4 5">
    <name type="scientific">Rhodopirellula baltica (strain DSM 10527 / NCIMB 13988 / SH1)</name>
    <dbReference type="NCBI Taxonomy" id="243090"/>
    <lineage>
        <taxon>Bacteria</taxon>
        <taxon>Pseudomonadati</taxon>
        <taxon>Planctomycetota</taxon>
        <taxon>Planctomycetia</taxon>
        <taxon>Pirellulales</taxon>
        <taxon>Pirellulaceae</taxon>
        <taxon>Rhodopirellula</taxon>
    </lineage>
</organism>
<dbReference type="InterPro" id="IPR006935">
    <property type="entry name" value="Helicase/UvrB_N"/>
</dbReference>
<protein>
    <submittedName>
        <fullName evidence="4">Helicase</fullName>
    </submittedName>
</protein>
<dbReference type="PROSITE" id="PS51192">
    <property type="entry name" value="HELICASE_ATP_BIND_1"/>
    <property type="match status" value="1"/>
</dbReference>
<dbReference type="Gene3D" id="3.40.50.300">
    <property type="entry name" value="P-loop containing nucleotide triphosphate hydrolases"/>
    <property type="match status" value="2"/>
</dbReference>
<dbReference type="SUPFAM" id="SSF52540">
    <property type="entry name" value="P-loop containing nucleoside triphosphate hydrolases"/>
    <property type="match status" value="1"/>
</dbReference>
<dbReference type="InterPro" id="IPR027417">
    <property type="entry name" value="P-loop_NTPase"/>
</dbReference>
<dbReference type="KEGG" id="rba:RB11401"/>
<dbReference type="Gene3D" id="3.30.870.10">
    <property type="entry name" value="Endonuclease Chain A"/>
    <property type="match status" value="1"/>
</dbReference>
<dbReference type="Pfam" id="PF00271">
    <property type="entry name" value="Helicase_C"/>
    <property type="match status" value="1"/>
</dbReference>
<dbReference type="Proteomes" id="UP000001025">
    <property type="component" value="Chromosome"/>
</dbReference>
<dbReference type="GO" id="GO:0005524">
    <property type="term" value="F:ATP binding"/>
    <property type="evidence" value="ECO:0007669"/>
    <property type="project" value="InterPro"/>
</dbReference>
<dbReference type="SUPFAM" id="SSF56024">
    <property type="entry name" value="Phospholipase D/nuclease"/>
    <property type="match status" value="1"/>
</dbReference>
<dbReference type="OrthoDB" id="9784774at2"/>
<accession>Q7UED5</accession>
<dbReference type="eggNOG" id="COG3886">
    <property type="taxonomic scope" value="Bacteria"/>
</dbReference>
<dbReference type="InterPro" id="IPR014001">
    <property type="entry name" value="Helicase_ATP-bd"/>
</dbReference>
<dbReference type="GO" id="GO:0016887">
    <property type="term" value="F:ATP hydrolysis activity"/>
    <property type="evidence" value="ECO:0000318"/>
    <property type="project" value="GO_Central"/>
</dbReference>
<name>Q7UED5_RHOBA</name>
<gene>
    <name evidence="4" type="ordered locus">RB11401</name>
</gene>
<dbReference type="CDD" id="cd18799">
    <property type="entry name" value="SF2_C_EcoAI-like"/>
    <property type="match status" value="1"/>
</dbReference>
<dbReference type="InterPro" id="IPR052511">
    <property type="entry name" value="ATP-dep_Helicase"/>
</dbReference>
<dbReference type="InterPro" id="IPR001736">
    <property type="entry name" value="PLipase_D/transphosphatidylase"/>
</dbReference>
<feature type="domain" description="Helicase C-terminal" evidence="3">
    <location>
        <begin position="579"/>
        <end position="735"/>
    </location>
</feature>
<keyword evidence="5" id="KW-1185">Reference proteome</keyword>